<name>A0AAV9ALE6_ACOGR</name>
<dbReference type="AlphaFoldDB" id="A0AAV9ALE6"/>
<dbReference type="InterPro" id="IPR043017">
    <property type="entry name" value="WIYLD_dom_sf"/>
</dbReference>
<evidence type="ECO:0000259" key="2">
    <source>
        <dbReference type="Pfam" id="PF10440"/>
    </source>
</evidence>
<dbReference type="Pfam" id="PF10440">
    <property type="entry name" value="WIYLD"/>
    <property type="match status" value="1"/>
</dbReference>
<reference evidence="3" key="1">
    <citation type="journal article" date="2023" name="Nat. Commun.">
        <title>Diploid and tetraploid genomes of Acorus and the evolution of monocots.</title>
        <authorList>
            <person name="Ma L."/>
            <person name="Liu K.W."/>
            <person name="Li Z."/>
            <person name="Hsiao Y.Y."/>
            <person name="Qi Y."/>
            <person name="Fu T."/>
            <person name="Tang G.D."/>
            <person name="Zhang D."/>
            <person name="Sun W.H."/>
            <person name="Liu D.K."/>
            <person name="Li Y."/>
            <person name="Chen G.Z."/>
            <person name="Liu X.D."/>
            <person name="Liao X.Y."/>
            <person name="Jiang Y.T."/>
            <person name="Yu X."/>
            <person name="Hao Y."/>
            <person name="Huang J."/>
            <person name="Zhao X.W."/>
            <person name="Ke S."/>
            <person name="Chen Y.Y."/>
            <person name="Wu W.L."/>
            <person name="Hsu J.L."/>
            <person name="Lin Y.F."/>
            <person name="Huang M.D."/>
            <person name="Li C.Y."/>
            <person name="Huang L."/>
            <person name="Wang Z.W."/>
            <person name="Zhao X."/>
            <person name="Zhong W.Y."/>
            <person name="Peng D.H."/>
            <person name="Ahmad S."/>
            <person name="Lan S."/>
            <person name="Zhang J.S."/>
            <person name="Tsai W.C."/>
            <person name="Van de Peer Y."/>
            <person name="Liu Z.J."/>
        </authorList>
    </citation>
    <scope>NUCLEOTIDE SEQUENCE</scope>
    <source>
        <strain evidence="3">SCP</strain>
    </source>
</reference>
<feature type="region of interest" description="Disordered" evidence="1">
    <location>
        <begin position="211"/>
        <end position="249"/>
    </location>
</feature>
<comment type="caution">
    <text evidence="3">The sequence shown here is derived from an EMBL/GenBank/DDBJ whole genome shotgun (WGS) entry which is preliminary data.</text>
</comment>
<feature type="domain" description="WIYLD" evidence="2">
    <location>
        <begin position="37"/>
        <end position="97"/>
    </location>
</feature>
<dbReference type="Gene3D" id="1.10.8.850">
    <property type="entry name" value="Histone-lysine N methyltransferase , C-terminal domain-like"/>
    <property type="match status" value="1"/>
</dbReference>
<accession>A0AAV9ALE6</accession>
<gene>
    <name evidence="3" type="ORF">QJS04_geneDACA010508</name>
</gene>
<evidence type="ECO:0000256" key="1">
    <source>
        <dbReference type="SAM" id="MobiDB-lite"/>
    </source>
</evidence>
<protein>
    <recommendedName>
        <fullName evidence="2">WIYLD domain-containing protein</fullName>
    </recommendedName>
</protein>
<evidence type="ECO:0000313" key="4">
    <source>
        <dbReference type="Proteomes" id="UP001179952"/>
    </source>
</evidence>
<dbReference type="PANTHER" id="PTHR34271:SF1">
    <property type="entry name" value="NUCLEOLAR HISTONE METHYLTRANSFERASE-RELATED PROTEIN"/>
    <property type="match status" value="1"/>
</dbReference>
<dbReference type="InterPro" id="IPR018848">
    <property type="entry name" value="WIYLD_domain"/>
</dbReference>
<dbReference type="Proteomes" id="UP001179952">
    <property type="component" value="Unassembled WGS sequence"/>
</dbReference>
<sequence length="261" mass="29103">MKKQKTDISAPPSFPFLLSLSKESKGVHLASADSLHVGLKRIDAAFDALLPLGFSRDLITRTINSLLKVYEGDHGWIFIEEACYKLLIDTILEEQEKESAKIACNEKYESDDDRLPISSLIGVGGTSTTKLAVPAVHGDVGWKDISCDNHMGLMSEPTNILSPIHTNQVAEENSRVTRPAIRGAENEVDMVITWLNWGTRPTLRAPTYGWLSESDEEDAPESVPSLRNADMENRVPTRPRTGKRKSRWDVSPSDMLLRGWF</sequence>
<keyword evidence="4" id="KW-1185">Reference proteome</keyword>
<dbReference type="PANTHER" id="PTHR34271">
    <property type="entry name" value="NUCLEOLAR HISTONE METHYLTRANSFERASE-RELATED PROTEIN"/>
    <property type="match status" value="1"/>
</dbReference>
<organism evidence="3 4">
    <name type="scientific">Acorus gramineus</name>
    <name type="common">Dwarf sweet flag</name>
    <dbReference type="NCBI Taxonomy" id="55184"/>
    <lineage>
        <taxon>Eukaryota</taxon>
        <taxon>Viridiplantae</taxon>
        <taxon>Streptophyta</taxon>
        <taxon>Embryophyta</taxon>
        <taxon>Tracheophyta</taxon>
        <taxon>Spermatophyta</taxon>
        <taxon>Magnoliopsida</taxon>
        <taxon>Liliopsida</taxon>
        <taxon>Acoraceae</taxon>
        <taxon>Acorus</taxon>
    </lineage>
</organism>
<reference evidence="3" key="2">
    <citation type="submission" date="2023-06" db="EMBL/GenBank/DDBJ databases">
        <authorList>
            <person name="Ma L."/>
            <person name="Liu K.-W."/>
            <person name="Li Z."/>
            <person name="Hsiao Y.-Y."/>
            <person name="Qi Y."/>
            <person name="Fu T."/>
            <person name="Tang G."/>
            <person name="Zhang D."/>
            <person name="Sun W.-H."/>
            <person name="Liu D.-K."/>
            <person name="Li Y."/>
            <person name="Chen G.-Z."/>
            <person name="Liu X.-D."/>
            <person name="Liao X.-Y."/>
            <person name="Jiang Y.-T."/>
            <person name="Yu X."/>
            <person name="Hao Y."/>
            <person name="Huang J."/>
            <person name="Zhao X.-W."/>
            <person name="Ke S."/>
            <person name="Chen Y.-Y."/>
            <person name="Wu W.-L."/>
            <person name="Hsu J.-L."/>
            <person name="Lin Y.-F."/>
            <person name="Huang M.-D."/>
            <person name="Li C.-Y."/>
            <person name="Huang L."/>
            <person name="Wang Z.-W."/>
            <person name="Zhao X."/>
            <person name="Zhong W.-Y."/>
            <person name="Peng D.-H."/>
            <person name="Ahmad S."/>
            <person name="Lan S."/>
            <person name="Zhang J.-S."/>
            <person name="Tsai W.-C."/>
            <person name="Van De Peer Y."/>
            <person name="Liu Z.-J."/>
        </authorList>
    </citation>
    <scope>NUCLEOTIDE SEQUENCE</scope>
    <source>
        <strain evidence="3">SCP</strain>
        <tissue evidence="3">Leaves</tissue>
    </source>
</reference>
<evidence type="ECO:0000313" key="3">
    <source>
        <dbReference type="EMBL" id="KAK1265043.1"/>
    </source>
</evidence>
<proteinExistence type="predicted"/>
<dbReference type="EMBL" id="JAUJYN010000008">
    <property type="protein sequence ID" value="KAK1265043.1"/>
    <property type="molecule type" value="Genomic_DNA"/>
</dbReference>